<name>A0A1H3K7B5_9FIRM</name>
<evidence type="ECO:0000313" key="1">
    <source>
        <dbReference type="EMBL" id="SDY47635.1"/>
    </source>
</evidence>
<gene>
    <name evidence="1" type="ORF">SAMN05192546_102241</name>
</gene>
<organism evidence="1 2">
    <name type="scientific">Tindallia californiensis</name>
    <dbReference type="NCBI Taxonomy" id="159292"/>
    <lineage>
        <taxon>Bacteria</taxon>
        <taxon>Bacillati</taxon>
        <taxon>Bacillota</taxon>
        <taxon>Clostridia</taxon>
        <taxon>Peptostreptococcales</taxon>
        <taxon>Tindalliaceae</taxon>
        <taxon>Tindallia</taxon>
    </lineage>
</organism>
<dbReference type="Proteomes" id="UP000199230">
    <property type="component" value="Unassembled WGS sequence"/>
</dbReference>
<dbReference type="AlphaFoldDB" id="A0A1H3K7B5"/>
<proteinExistence type="predicted"/>
<dbReference type="RefSeq" id="WP_093311106.1">
    <property type="nucleotide sequence ID" value="NZ_FNPV01000002.1"/>
</dbReference>
<sequence length="89" mass="10409">MNHEGFEVYLKDLGLETEHEVREVISRARWVETTMNISLDKMQMSDIEDENFKNNLGELVGSPHKTDLFYRALCAYMEFCGKKEMLSSK</sequence>
<keyword evidence="2" id="KW-1185">Reference proteome</keyword>
<accession>A0A1H3K7B5</accession>
<dbReference type="EMBL" id="FNPV01000002">
    <property type="protein sequence ID" value="SDY47635.1"/>
    <property type="molecule type" value="Genomic_DNA"/>
</dbReference>
<dbReference type="STRING" id="159292.SAMN05192546_102241"/>
<dbReference type="OrthoDB" id="9838070at2"/>
<protein>
    <submittedName>
        <fullName evidence="1">Uncharacterized protein</fullName>
    </submittedName>
</protein>
<evidence type="ECO:0000313" key="2">
    <source>
        <dbReference type="Proteomes" id="UP000199230"/>
    </source>
</evidence>
<reference evidence="1 2" key="1">
    <citation type="submission" date="2016-10" db="EMBL/GenBank/DDBJ databases">
        <authorList>
            <person name="de Groot N.N."/>
        </authorList>
    </citation>
    <scope>NUCLEOTIDE SEQUENCE [LARGE SCALE GENOMIC DNA]</scope>
    <source>
        <strain evidence="1 2">APO</strain>
    </source>
</reference>